<keyword evidence="2" id="KW-1185">Reference proteome</keyword>
<dbReference type="EMBL" id="ADVL01000015">
    <property type="protein sequence ID" value="EFH13732.1"/>
    <property type="molecule type" value="Genomic_DNA"/>
</dbReference>
<gene>
    <name evidence="1" type="ORF">HMPREF0731_0052</name>
</gene>
<dbReference type="AlphaFoldDB" id="D5RG43"/>
<name>D5RG43_9PROT</name>
<evidence type="ECO:0000313" key="1">
    <source>
        <dbReference type="EMBL" id="EFH13732.1"/>
    </source>
</evidence>
<reference evidence="1 2" key="1">
    <citation type="submission" date="2010-04" db="EMBL/GenBank/DDBJ databases">
        <authorList>
            <person name="Qin X."/>
            <person name="Bachman B."/>
            <person name="Battles P."/>
            <person name="Bell A."/>
            <person name="Bess C."/>
            <person name="Bickham C."/>
            <person name="Chaboub L."/>
            <person name="Chen D."/>
            <person name="Coyle M."/>
            <person name="Deiros D.R."/>
            <person name="Dinh H."/>
            <person name="Forbes L."/>
            <person name="Fowler G."/>
            <person name="Francisco L."/>
            <person name="Fu Q."/>
            <person name="Gubbala S."/>
            <person name="Hale W."/>
            <person name="Han Y."/>
            <person name="Hemphill L."/>
            <person name="Highlander S.K."/>
            <person name="Hirani K."/>
            <person name="Hogues M."/>
            <person name="Jackson L."/>
            <person name="Jakkamsetti A."/>
            <person name="Javaid M."/>
            <person name="Jiang H."/>
            <person name="Korchina V."/>
            <person name="Kovar C."/>
            <person name="Lara F."/>
            <person name="Lee S."/>
            <person name="Mata R."/>
            <person name="Mathew T."/>
            <person name="Moen C."/>
            <person name="Morales K."/>
            <person name="Munidasa M."/>
            <person name="Nazareth L."/>
            <person name="Ngo R."/>
            <person name="Nguyen L."/>
            <person name="Okwuonu G."/>
            <person name="Ongeri F."/>
            <person name="Patil S."/>
            <person name="Petrosino J."/>
            <person name="Pham C."/>
            <person name="Pham P."/>
            <person name="Pu L.-L."/>
            <person name="Puazo M."/>
            <person name="Raj R."/>
            <person name="Reid J."/>
            <person name="Rouhana J."/>
            <person name="Saada N."/>
            <person name="Shang Y."/>
            <person name="Simmons D."/>
            <person name="Thornton R."/>
            <person name="Warren J."/>
            <person name="Weissenberger G."/>
            <person name="Zhang J."/>
            <person name="Zhang L."/>
            <person name="Zhou C."/>
            <person name="Zhu D."/>
            <person name="Muzny D."/>
            <person name="Worley K."/>
            <person name="Gibbs R."/>
        </authorList>
    </citation>
    <scope>NUCLEOTIDE SEQUENCE [LARGE SCALE GENOMIC DNA]</scope>
    <source>
        <strain evidence="1 2">ATCC 49957</strain>
    </source>
</reference>
<dbReference type="HOGENOM" id="CLU_151961_0_0_5"/>
<sequence length="141" mass="15218">MQLRHGRGIVAPRRQEAADRFFRLLHEVLMSAHFGRGFVVLHAALGLYVGRTPSLSFWSKLNAAGHDAVATFASEALARFHVELWEGGWPEDAAAAGLHVLPVRVDRPGGWASIQALRSAGLEEHLGEMAHPGWAGAGGHC</sequence>
<organism evidence="1 2">
    <name type="scientific">Pseudoroseomonas cervicalis ATCC 49957</name>
    <dbReference type="NCBI Taxonomy" id="525371"/>
    <lineage>
        <taxon>Bacteria</taxon>
        <taxon>Pseudomonadati</taxon>
        <taxon>Pseudomonadota</taxon>
        <taxon>Alphaproteobacteria</taxon>
        <taxon>Acetobacterales</taxon>
        <taxon>Roseomonadaceae</taxon>
        <taxon>Roseomonas</taxon>
    </lineage>
</organism>
<protein>
    <submittedName>
        <fullName evidence="1">Uncharacterized protein</fullName>
    </submittedName>
</protein>
<dbReference type="Proteomes" id="UP000005324">
    <property type="component" value="Unassembled WGS sequence"/>
</dbReference>
<proteinExistence type="predicted"/>
<evidence type="ECO:0000313" key="2">
    <source>
        <dbReference type="Proteomes" id="UP000005324"/>
    </source>
</evidence>
<comment type="caution">
    <text evidence="1">The sequence shown here is derived from an EMBL/GenBank/DDBJ whole genome shotgun (WGS) entry which is preliminary data.</text>
</comment>
<accession>D5RG43</accession>